<accession>A0A0D6E1L8</accession>
<keyword evidence="4" id="KW-0150">Chloroplast</keyword>
<dbReference type="GO" id="GO:0006412">
    <property type="term" value="P:translation"/>
    <property type="evidence" value="ECO:0007669"/>
    <property type="project" value="InterPro"/>
</dbReference>
<reference evidence="4" key="1">
    <citation type="journal article" date="2015" name="BMC Genomics">
        <title>The chloroplast genomes of Bryopsis plumosa and Tydemania expeditionis (Bryopsidales, Chlorophyta): compact genomes and genes of bacterial origin.</title>
        <authorList>
            <person name="Leliaert F."/>
            <person name="Lopez-Bautista J.M."/>
        </authorList>
    </citation>
    <scope>NUCLEOTIDE SEQUENCE</scope>
    <source>
        <strain evidence="4">FL1151</strain>
    </source>
</reference>
<proteinExistence type="inferred from homology"/>
<dbReference type="GO" id="GO:0005840">
    <property type="term" value="C:ribosome"/>
    <property type="evidence" value="ECO:0007669"/>
    <property type="project" value="UniProtKB-KW"/>
</dbReference>
<organism evidence="4">
    <name type="scientific">Tydemania expeditionis</name>
    <name type="common">Green alga</name>
    <dbReference type="NCBI Taxonomy" id="325645"/>
    <lineage>
        <taxon>Eukaryota</taxon>
        <taxon>Viridiplantae</taxon>
        <taxon>Chlorophyta</taxon>
        <taxon>core chlorophytes</taxon>
        <taxon>Ulvophyceae</taxon>
        <taxon>TCBD clade</taxon>
        <taxon>Bryopsidales</taxon>
        <taxon>Halimedineae</taxon>
        <taxon>Halimedaceae</taxon>
        <taxon>Udoteae</taxon>
        <taxon>Tydemania</taxon>
    </lineage>
</organism>
<dbReference type="NCBIfam" id="NF001109">
    <property type="entry name" value="PRK00136.1"/>
    <property type="match status" value="1"/>
</dbReference>
<dbReference type="SUPFAM" id="SSF56047">
    <property type="entry name" value="Ribosomal protein S8"/>
    <property type="match status" value="1"/>
</dbReference>
<dbReference type="EMBL" id="LN810505">
    <property type="protein sequence ID" value="CEO91126.1"/>
    <property type="molecule type" value="Genomic_DNA"/>
</dbReference>
<dbReference type="Gene3D" id="3.30.1490.10">
    <property type="match status" value="1"/>
</dbReference>
<evidence type="ECO:0000256" key="2">
    <source>
        <dbReference type="ARBA" id="ARBA00022980"/>
    </source>
</evidence>
<gene>
    <name evidence="4" type="primary">rps8</name>
</gene>
<dbReference type="GO" id="GO:0003735">
    <property type="term" value="F:structural constituent of ribosome"/>
    <property type="evidence" value="ECO:0007669"/>
    <property type="project" value="InterPro"/>
</dbReference>
<comment type="similarity">
    <text evidence="1">Belongs to the universal ribosomal protein uS8 family.</text>
</comment>
<dbReference type="GeneID" id="24020499"/>
<dbReference type="GO" id="GO:0005737">
    <property type="term" value="C:cytoplasm"/>
    <property type="evidence" value="ECO:0007669"/>
    <property type="project" value="UniProtKB-ARBA"/>
</dbReference>
<dbReference type="Pfam" id="PF00410">
    <property type="entry name" value="Ribosomal_S8"/>
    <property type="match status" value="1"/>
</dbReference>
<keyword evidence="2 4" id="KW-0689">Ribosomal protein</keyword>
<dbReference type="Gene3D" id="3.30.1370.30">
    <property type="match status" value="1"/>
</dbReference>
<evidence type="ECO:0000256" key="3">
    <source>
        <dbReference type="ARBA" id="ARBA00023274"/>
    </source>
</evidence>
<dbReference type="InterPro" id="IPR000630">
    <property type="entry name" value="Ribosomal_uS8"/>
</dbReference>
<dbReference type="PANTHER" id="PTHR11758">
    <property type="entry name" value="40S RIBOSOMAL PROTEIN S15A"/>
    <property type="match status" value="1"/>
</dbReference>
<keyword evidence="4" id="KW-0934">Plastid</keyword>
<geneLocation type="chloroplast" evidence="4"/>
<evidence type="ECO:0000313" key="4">
    <source>
        <dbReference type="EMBL" id="CEO91126.1"/>
    </source>
</evidence>
<dbReference type="InterPro" id="IPR035987">
    <property type="entry name" value="Ribosomal_uS8_sf"/>
</dbReference>
<dbReference type="GO" id="GO:1990904">
    <property type="term" value="C:ribonucleoprotein complex"/>
    <property type="evidence" value="ECO:0007669"/>
    <property type="project" value="UniProtKB-KW"/>
</dbReference>
<dbReference type="RefSeq" id="YP_009130596.1">
    <property type="nucleotide sequence ID" value="NC_026796.1"/>
</dbReference>
<keyword evidence="3" id="KW-0687">Ribonucleoprotein</keyword>
<dbReference type="FunFam" id="3.30.1490.10:FF:000001">
    <property type="entry name" value="30S ribosomal protein S8"/>
    <property type="match status" value="1"/>
</dbReference>
<name>A0A0D6E1L8_TYDEX</name>
<dbReference type="AlphaFoldDB" id="A0A0D6E1L8"/>
<sequence length="124" mass="13859">MDSISNFFTHIRNASLVRRDTVSVPNNQTNRSLAKILVRHGFIGIQQVSASCLVLTLKYKSNQPLITQIQRLSRPGCRLYVRHHNIFKICGNLGVAFLSTSQGILSDREAYSRKIGGEIIGFVS</sequence>
<evidence type="ECO:0000256" key="1">
    <source>
        <dbReference type="ARBA" id="ARBA00006471"/>
    </source>
</evidence>
<protein>
    <submittedName>
        <fullName evidence="4">Ribosomal protein S8</fullName>
    </submittedName>
</protein>